<name>M1UY01_CYAM1</name>
<evidence type="ECO:0000256" key="3">
    <source>
        <dbReference type="ARBA" id="ARBA00022989"/>
    </source>
</evidence>
<evidence type="ECO:0000256" key="5">
    <source>
        <dbReference type="SAM" id="Phobius"/>
    </source>
</evidence>
<keyword evidence="3 5" id="KW-1133">Transmembrane helix</keyword>
<keyword evidence="7" id="KW-1185">Reference proteome</keyword>
<feature type="transmembrane region" description="Helical" evidence="5">
    <location>
        <begin position="99"/>
        <end position="117"/>
    </location>
</feature>
<dbReference type="Gramene" id="CMT527CT">
    <property type="protein sequence ID" value="CMT527CT"/>
    <property type="gene ID" value="CMT527C"/>
</dbReference>
<feature type="transmembrane region" description="Helical" evidence="5">
    <location>
        <begin position="21"/>
        <end position="40"/>
    </location>
</feature>
<evidence type="ECO:0000313" key="7">
    <source>
        <dbReference type="Proteomes" id="UP000007014"/>
    </source>
</evidence>
<dbReference type="AlphaFoldDB" id="M1UY01"/>
<reference evidence="6 7" key="2">
    <citation type="journal article" date="2007" name="BMC Biol.">
        <title>A 100%-complete sequence reveals unusually simple genomic features in the hot-spring red alga Cyanidioschyzon merolae.</title>
        <authorList>
            <person name="Nozaki H."/>
            <person name="Takano H."/>
            <person name="Misumi O."/>
            <person name="Terasawa K."/>
            <person name="Matsuzaki M."/>
            <person name="Maruyama S."/>
            <person name="Nishida K."/>
            <person name="Yagisawa F."/>
            <person name="Yoshida Y."/>
            <person name="Fujiwara T."/>
            <person name="Takio S."/>
            <person name="Tamura K."/>
            <person name="Chung S.J."/>
            <person name="Nakamura S."/>
            <person name="Kuroiwa H."/>
            <person name="Tanaka K."/>
            <person name="Sato N."/>
            <person name="Kuroiwa T."/>
        </authorList>
    </citation>
    <scope>NUCLEOTIDE SEQUENCE [LARGE SCALE GENOMIC DNA]</scope>
    <source>
        <strain evidence="6 7">10D</strain>
    </source>
</reference>
<gene>
    <name evidence="6" type="ORF">CYME_CMT527C</name>
</gene>
<evidence type="ECO:0000256" key="1">
    <source>
        <dbReference type="ARBA" id="ARBA00004141"/>
    </source>
</evidence>
<dbReference type="Proteomes" id="UP000007014">
    <property type="component" value="Chromosome 20"/>
</dbReference>
<evidence type="ECO:0000256" key="2">
    <source>
        <dbReference type="ARBA" id="ARBA00022692"/>
    </source>
</evidence>
<evidence type="ECO:0000313" key="6">
    <source>
        <dbReference type="EMBL" id="BAM83446.1"/>
    </source>
</evidence>
<sequence length="271" mass="30571">MANERKPLQPVPRPSVNGAPATATFLVLGLIGTLSIYLLGLRHWDTEVFLPPGLSSVVPAVFRLFLSVFAFRYPGEAIFAWLMLYYFQTVEKQMGTRKFLPFAVFVTLVQQVLQYTYGHWVRSLPLTKSGLYGVAFAALAIKVHLEPTVKHRLVGCTLSQKQMSLLMAAFLVLNDFLFDLLFNHKPDVYLFGRSKFSVSGLMAAVFGYTAGLLYLLPALGPVERWLVLPSSRNPLVVWLTLIAHQELETVPYHLQSEHMRLLEAAYNPVNW</sequence>
<feature type="transmembrane region" description="Helical" evidence="5">
    <location>
        <begin position="165"/>
        <end position="184"/>
    </location>
</feature>
<organism evidence="6 7">
    <name type="scientific">Cyanidioschyzon merolae (strain NIES-3377 / 10D)</name>
    <name type="common">Unicellular red alga</name>
    <dbReference type="NCBI Taxonomy" id="280699"/>
    <lineage>
        <taxon>Eukaryota</taxon>
        <taxon>Rhodophyta</taxon>
        <taxon>Bangiophyceae</taxon>
        <taxon>Cyanidiales</taxon>
        <taxon>Cyanidiaceae</taxon>
        <taxon>Cyanidioschyzon</taxon>
    </lineage>
</organism>
<dbReference type="GO" id="GO:0016020">
    <property type="term" value="C:membrane"/>
    <property type="evidence" value="ECO:0007669"/>
    <property type="project" value="UniProtKB-SubCell"/>
</dbReference>
<dbReference type="HOGENOM" id="CLU_1028013_0_0_1"/>
<comment type="subcellular location">
    <subcellularLocation>
        <location evidence="1">Membrane</location>
        <topology evidence="1">Multi-pass membrane protein</topology>
    </subcellularLocation>
</comment>
<dbReference type="RefSeq" id="XP_005539482.1">
    <property type="nucleotide sequence ID" value="XM_005539425.1"/>
</dbReference>
<proteinExistence type="predicted"/>
<protein>
    <submittedName>
        <fullName evidence="6">Uncharacterized protein</fullName>
    </submittedName>
</protein>
<evidence type="ECO:0000256" key="4">
    <source>
        <dbReference type="ARBA" id="ARBA00023136"/>
    </source>
</evidence>
<dbReference type="OrthoDB" id="272778at2759"/>
<dbReference type="GeneID" id="16997816"/>
<keyword evidence="2 5" id="KW-0812">Transmembrane</keyword>
<dbReference type="EMBL" id="AP006502">
    <property type="protein sequence ID" value="BAM83446.1"/>
    <property type="molecule type" value="Genomic_DNA"/>
</dbReference>
<accession>M1UY01</accession>
<keyword evidence="4 5" id="KW-0472">Membrane</keyword>
<dbReference type="SUPFAM" id="SSF144091">
    <property type="entry name" value="Rhomboid-like"/>
    <property type="match status" value="1"/>
</dbReference>
<dbReference type="InterPro" id="IPR035952">
    <property type="entry name" value="Rhomboid-like_sf"/>
</dbReference>
<dbReference type="KEGG" id="cme:CYME_CMT527C"/>
<feature type="transmembrane region" description="Helical" evidence="5">
    <location>
        <begin position="60"/>
        <end position="87"/>
    </location>
</feature>
<feature type="transmembrane region" description="Helical" evidence="5">
    <location>
        <begin position="196"/>
        <end position="216"/>
    </location>
</feature>
<reference evidence="6 7" key="1">
    <citation type="journal article" date="2004" name="Nature">
        <title>Genome sequence of the ultrasmall unicellular red alga Cyanidioschyzon merolae 10D.</title>
        <authorList>
            <person name="Matsuzaki M."/>
            <person name="Misumi O."/>
            <person name="Shin-i T."/>
            <person name="Maruyama S."/>
            <person name="Takahara M."/>
            <person name="Miyagishima S."/>
            <person name="Mori T."/>
            <person name="Nishida K."/>
            <person name="Yagisawa F."/>
            <person name="Nishida K."/>
            <person name="Yoshida Y."/>
            <person name="Nishimura Y."/>
            <person name="Nakao S."/>
            <person name="Kobayashi T."/>
            <person name="Momoyama Y."/>
            <person name="Higashiyama T."/>
            <person name="Minoda A."/>
            <person name="Sano M."/>
            <person name="Nomoto H."/>
            <person name="Oishi K."/>
            <person name="Hayashi H."/>
            <person name="Ohta F."/>
            <person name="Nishizaka S."/>
            <person name="Haga S."/>
            <person name="Miura S."/>
            <person name="Morishita T."/>
            <person name="Kabeya Y."/>
            <person name="Terasawa K."/>
            <person name="Suzuki Y."/>
            <person name="Ishii Y."/>
            <person name="Asakawa S."/>
            <person name="Takano H."/>
            <person name="Ohta N."/>
            <person name="Kuroiwa H."/>
            <person name="Tanaka K."/>
            <person name="Shimizu N."/>
            <person name="Sugano S."/>
            <person name="Sato N."/>
            <person name="Nozaki H."/>
            <person name="Ogasawara N."/>
            <person name="Kohara Y."/>
            <person name="Kuroiwa T."/>
        </authorList>
    </citation>
    <scope>NUCLEOTIDE SEQUENCE [LARGE SCALE GENOMIC DNA]</scope>
    <source>
        <strain evidence="6 7">10D</strain>
    </source>
</reference>